<evidence type="ECO:0000259" key="27">
    <source>
        <dbReference type="Pfam" id="PF25322"/>
    </source>
</evidence>
<evidence type="ECO:0000256" key="9">
    <source>
        <dbReference type="ARBA" id="ARBA00009407"/>
    </source>
</evidence>
<dbReference type="GO" id="GO:0038203">
    <property type="term" value="P:TORC2 signaling"/>
    <property type="evidence" value="ECO:0007669"/>
    <property type="project" value="UniProtKB-ARBA"/>
</dbReference>
<sequence length="522" mass="59016">MAFLDNPTIILAHIRQSHVTSDDTGMCEMVLIDHDVDLEKFNPSSAFGDNGSEPQGSNGDTQGYVYSQSVDITSSWDFGIRRRSNTAQRLERLRKERQNQIKCKNIQWKDRNTSCSAEELSSLFEKKNFRGRSPCAGKPSMLSVRLEQCPLQLNNPFNEYSKFDGKGHVGTTATKKIDVYLPLHTSQDKLQPMTVVTIANAKVHDLIGLICWQYTSEGREPKLNDNVNAYCLHIAEDDGEVDTDFPPLDSNEPIHKFGFSTLALVEKYSSPGLAAKQSLFVRINAAHGFSLIQVDSMKVTMKDILQKALKRRKGSQRGSGPQYRLEKQSEPNVPVDLDCTLESQSTLEFCLVRENSSRGEEVCEEDPQIDIATVQDMLSSHHYKSFKVSMIHRLRFTTDVQLGISGDKVEIDPVTNQKASTKFWIKQKPISIDSELLCACDLAEEKSPSHAIFKLTYLSNHDYKHLYFESDAATVNEIVLKVNYILESRASTARADYFAQKQRKLSRRTSFSFQKEKKSGQQ</sequence>
<evidence type="ECO:0000256" key="16">
    <source>
        <dbReference type="ARBA" id="ARBA00023034"/>
    </source>
</evidence>
<comment type="subcellular location">
    <subcellularLocation>
        <location evidence="2">Cell membrane</location>
        <topology evidence="2">Peripheral membrane protein</topology>
    </subcellularLocation>
    <subcellularLocation>
        <location evidence="7">Cytoplasm</location>
        <location evidence="7">Perinuclear region</location>
    </subcellularLocation>
    <subcellularLocation>
        <location evidence="3">Early endosome membrane</location>
        <topology evidence="3">Peripheral membrane protein</topology>
    </subcellularLocation>
    <subcellularLocation>
        <location evidence="5">Endoplasmic reticulum membrane</location>
        <topology evidence="5">Peripheral membrane protein</topology>
    </subcellularLocation>
    <subcellularLocation>
        <location evidence="4">Golgi apparatus membrane</location>
        <topology evidence="4">Peripheral membrane protein</topology>
    </subcellularLocation>
    <subcellularLocation>
        <location evidence="8">Late endosome membrane</location>
        <topology evidence="8">Peripheral membrane protein</topology>
    </subcellularLocation>
    <subcellularLocation>
        <location evidence="21">Lysosome membrane</location>
        <topology evidence="21">Peripheral membrane protein</topology>
    </subcellularLocation>
    <subcellularLocation>
        <location evidence="6">Mitochondrion outer membrane</location>
        <topology evidence="6">Peripheral membrane protein</topology>
    </subcellularLocation>
    <subcellularLocation>
        <location evidence="1">Nucleus</location>
    </subcellularLocation>
</comment>
<comment type="caution">
    <text evidence="28">The sequence shown here is derived from an EMBL/GenBank/DDBJ whole genome shotgun (WGS) entry which is preliminary data.</text>
</comment>
<accession>A0A851CE97</accession>
<evidence type="ECO:0000256" key="1">
    <source>
        <dbReference type="ARBA" id="ARBA00004123"/>
    </source>
</evidence>
<feature type="domain" description="SIN1-type PH" evidence="26">
    <location>
        <begin position="382"/>
        <end position="487"/>
    </location>
</feature>
<evidence type="ECO:0000259" key="25">
    <source>
        <dbReference type="Pfam" id="PF16978"/>
    </source>
</evidence>
<dbReference type="PANTHER" id="PTHR13335">
    <property type="entry name" value="TARGET OF RAPAMYCIN COMPLEX 2 SUBUNIT MAPKAP1"/>
    <property type="match status" value="1"/>
</dbReference>
<feature type="non-terminal residue" evidence="28">
    <location>
        <position position="1"/>
    </location>
</feature>
<dbReference type="InterPro" id="IPR008828">
    <property type="entry name" value="Sin1/Avo1"/>
</dbReference>
<dbReference type="GO" id="GO:0005634">
    <property type="term" value="C:nucleus"/>
    <property type="evidence" value="ECO:0007669"/>
    <property type="project" value="UniProtKB-SubCell"/>
</dbReference>
<dbReference type="InterPro" id="IPR031567">
    <property type="entry name" value="CRIM_dom"/>
</dbReference>
<dbReference type="EMBL" id="WEIV01014788">
    <property type="protein sequence ID" value="NWI54594.1"/>
    <property type="molecule type" value="Genomic_DNA"/>
</dbReference>
<dbReference type="FunFam" id="2.30.29.30:FF:000585">
    <property type="entry name" value="target of rapamycin complex 2 subunit MAPKAP1 isoform X3"/>
    <property type="match status" value="1"/>
</dbReference>
<dbReference type="GO" id="GO:0031932">
    <property type="term" value="C:TORC2 complex"/>
    <property type="evidence" value="ECO:0007669"/>
    <property type="project" value="InterPro"/>
</dbReference>
<dbReference type="Pfam" id="PF16979">
    <property type="entry name" value="SIN1_PH"/>
    <property type="match status" value="1"/>
</dbReference>
<dbReference type="InterPro" id="IPR032679">
    <property type="entry name" value="Sin1_N"/>
</dbReference>
<evidence type="ECO:0000256" key="21">
    <source>
        <dbReference type="ARBA" id="ARBA00023765"/>
    </source>
</evidence>
<dbReference type="Pfam" id="PF05422">
    <property type="entry name" value="SIN1"/>
    <property type="match status" value="1"/>
</dbReference>
<proteinExistence type="inferred from homology"/>
<keyword evidence="20" id="KW-0539">Nucleus</keyword>
<evidence type="ECO:0000256" key="20">
    <source>
        <dbReference type="ARBA" id="ARBA00023242"/>
    </source>
</evidence>
<keyword evidence="18" id="KW-0472">Membrane</keyword>
<feature type="domain" description="Target of rapamycin complex 2 subunit MAPKAP1-like Ras-binding" evidence="27">
    <location>
        <begin position="287"/>
        <end position="353"/>
    </location>
</feature>
<organism evidence="28 29">
    <name type="scientific">Calyptomena viridis</name>
    <name type="common">Lesser green broadbill</name>
    <dbReference type="NCBI Taxonomy" id="135972"/>
    <lineage>
        <taxon>Eukaryota</taxon>
        <taxon>Metazoa</taxon>
        <taxon>Chordata</taxon>
        <taxon>Craniata</taxon>
        <taxon>Vertebrata</taxon>
        <taxon>Euteleostomi</taxon>
        <taxon>Archelosauria</taxon>
        <taxon>Archosauria</taxon>
        <taxon>Dinosauria</taxon>
        <taxon>Saurischia</taxon>
        <taxon>Theropoda</taxon>
        <taxon>Coelurosauria</taxon>
        <taxon>Aves</taxon>
        <taxon>Neognathae</taxon>
        <taxon>Neoaves</taxon>
        <taxon>Telluraves</taxon>
        <taxon>Australaves</taxon>
        <taxon>Passeriformes</taxon>
        <taxon>Eurylaimidae</taxon>
        <taxon>Calyptomena</taxon>
    </lineage>
</organism>
<evidence type="ECO:0000256" key="17">
    <source>
        <dbReference type="ARBA" id="ARBA00023128"/>
    </source>
</evidence>
<feature type="domain" description="Sin1 N-terminal" evidence="24">
    <location>
        <begin position="18"/>
        <end position="129"/>
    </location>
</feature>
<protein>
    <recommendedName>
        <fullName evidence="10">Target of rapamycin complex 2 subunit MAPKAP1</fullName>
    </recommendedName>
    <alternativeName>
        <fullName evidence="22">Stress-activated map kinase-interacting protein 1</fullName>
    </alternativeName>
</protein>
<keyword evidence="19" id="KW-0458">Lysosome</keyword>
<feature type="region of interest" description="Disordered" evidence="23">
    <location>
        <begin position="43"/>
        <end position="62"/>
    </location>
</feature>
<dbReference type="GO" id="GO:0005789">
    <property type="term" value="C:endoplasmic reticulum membrane"/>
    <property type="evidence" value="ECO:0007669"/>
    <property type="project" value="UniProtKB-SubCell"/>
</dbReference>
<evidence type="ECO:0000256" key="8">
    <source>
        <dbReference type="ARBA" id="ARBA00004633"/>
    </source>
</evidence>
<evidence type="ECO:0000256" key="5">
    <source>
        <dbReference type="ARBA" id="ARBA00004406"/>
    </source>
</evidence>
<evidence type="ECO:0000256" key="10">
    <source>
        <dbReference type="ARBA" id="ARBA00014183"/>
    </source>
</evidence>
<dbReference type="Proteomes" id="UP000642973">
    <property type="component" value="Unassembled WGS sequence"/>
</dbReference>
<evidence type="ECO:0000256" key="4">
    <source>
        <dbReference type="ARBA" id="ARBA00004395"/>
    </source>
</evidence>
<dbReference type="InterPro" id="IPR011993">
    <property type="entry name" value="PH-like_dom_sf"/>
</dbReference>
<evidence type="ECO:0000256" key="22">
    <source>
        <dbReference type="ARBA" id="ARBA00031431"/>
    </source>
</evidence>
<dbReference type="InterPro" id="IPR031313">
    <property type="entry name" value="Sin1_PH_dom"/>
</dbReference>
<dbReference type="GO" id="GO:0031901">
    <property type="term" value="C:early endosome membrane"/>
    <property type="evidence" value="ECO:0007669"/>
    <property type="project" value="UniProtKB-SubCell"/>
</dbReference>
<keyword evidence="14" id="KW-1000">Mitochondrion outer membrane</keyword>
<comment type="similarity">
    <text evidence="9">Belongs to the SIN1 family.</text>
</comment>
<dbReference type="Pfam" id="PF25322">
    <property type="entry name" value="RBD_SIN1"/>
    <property type="match status" value="1"/>
</dbReference>
<reference evidence="28" key="1">
    <citation type="submission" date="2019-10" db="EMBL/GenBank/DDBJ databases">
        <title>Bird 10,000 Genomes (B10K) Project - Family phase.</title>
        <authorList>
            <person name="Zhang G."/>
        </authorList>
    </citation>
    <scope>NUCLEOTIDE SEQUENCE</scope>
    <source>
        <strain evidence="28">B10K-DU-002-55</strain>
        <tissue evidence="28">Muscle</tissue>
    </source>
</reference>
<keyword evidence="16" id="KW-0333">Golgi apparatus</keyword>
<evidence type="ECO:0000259" key="26">
    <source>
        <dbReference type="Pfam" id="PF16979"/>
    </source>
</evidence>
<keyword evidence="13" id="KW-0967">Endosome</keyword>
<dbReference type="GO" id="GO:0005546">
    <property type="term" value="F:phosphatidylinositol-4,5-bisphosphate binding"/>
    <property type="evidence" value="ECO:0007669"/>
    <property type="project" value="TreeGrafter"/>
</dbReference>
<dbReference type="InterPro" id="IPR057339">
    <property type="entry name" value="RBD_SIN1"/>
</dbReference>
<dbReference type="GO" id="GO:0140767">
    <property type="term" value="F:enzyme-substrate adaptor activity"/>
    <property type="evidence" value="ECO:0007669"/>
    <property type="project" value="UniProtKB-ARBA"/>
</dbReference>
<evidence type="ECO:0000256" key="19">
    <source>
        <dbReference type="ARBA" id="ARBA00023228"/>
    </source>
</evidence>
<dbReference type="PANTHER" id="PTHR13335:SF1">
    <property type="entry name" value="TARGET OF RAPAMYCIN COMPLEX 2 SUBUNIT MAPKAP1"/>
    <property type="match status" value="1"/>
</dbReference>
<keyword evidence="11" id="KW-1003">Cell membrane</keyword>
<keyword evidence="15" id="KW-0256">Endoplasmic reticulum</keyword>
<gene>
    <name evidence="28" type="primary">Mapkap1</name>
    <name evidence="28" type="ORF">CALVIR_R11342</name>
</gene>
<feature type="region of interest" description="Disordered" evidence="23">
    <location>
        <begin position="310"/>
        <end position="330"/>
    </location>
</feature>
<evidence type="ECO:0000256" key="15">
    <source>
        <dbReference type="ARBA" id="ARBA00022824"/>
    </source>
</evidence>
<evidence type="ECO:0000256" key="6">
    <source>
        <dbReference type="ARBA" id="ARBA00004450"/>
    </source>
</evidence>
<evidence type="ECO:0000256" key="3">
    <source>
        <dbReference type="ARBA" id="ARBA00004220"/>
    </source>
</evidence>
<dbReference type="Gene3D" id="2.30.29.30">
    <property type="entry name" value="Pleckstrin-homology domain (PH domain)/Phosphotyrosine-binding domain (PTB)"/>
    <property type="match status" value="1"/>
</dbReference>
<evidence type="ECO:0000313" key="28">
    <source>
        <dbReference type="EMBL" id="NWI54594.1"/>
    </source>
</evidence>
<evidence type="ECO:0000259" key="24">
    <source>
        <dbReference type="Pfam" id="PF05422"/>
    </source>
</evidence>
<evidence type="ECO:0000256" key="14">
    <source>
        <dbReference type="ARBA" id="ARBA00022787"/>
    </source>
</evidence>
<dbReference type="GO" id="GO:0031902">
    <property type="term" value="C:late endosome membrane"/>
    <property type="evidence" value="ECO:0007669"/>
    <property type="project" value="UniProtKB-SubCell"/>
</dbReference>
<keyword evidence="29" id="KW-1185">Reference proteome</keyword>
<evidence type="ECO:0000256" key="18">
    <source>
        <dbReference type="ARBA" id="ARBA00023136"/>
    </source>
</evidence>
<dbReference type="GO" id="GO:0005741">
    <property type="term" value="C:mitochondrial outer membrane"/>
    <property type="evidence" value="ECO:0007669"/>
    <property type="project" value="UniProtKB-SubCell"/>
</dbReference>
<dbReference type="GO" id="GO:0048471">
    <property type="term" value="C:perinuclear region of cytoplasm"/>
    <property type="evidence" value="ECO:0007669"/>
    <property type="project" value="UniProtKB-SubCell"/>
</dbReference>
<dbReference type="Pfam" id="PF16978">
    <property type="entry name" value="CRIM"/>
    <property type="match status" value="1"/>
</dbReference>
<dbReference type="GO" id="GO:0005886">
    <property type="term" value="C:plasma membrane"/>
    <property type="evidence" value="ECO:0007669"/>
    <property type="project" value="UniProtKB-SubCell"/>
</dbReference>
<feature type="domain" description="CRIM" evidence="25">
    <location>
        <begin position="140"/>
        <end position="267"/>
    </location>
</feature>
<evidence type="ECO:0000256" key="2">
    <source>
        <dbReference type="ARBA" id="ARBA00004202"/>
    </source>
</evidence>
<dbReference type="GO" id="GO:0000139">
    <property type="term" value="C:Golgi membrane"/>
    <property type="evidence" value="ECO:0007669"/>
    <property type="project" value="UniProtKB-SubCell"/>
</dbReference>
<dbReference type="AlphaFoldDB" id="A0A851CE97"/>
<name>A0A851CE97_CALVR</name>
<keyword evidence="17" id="KW-0496">Mitochondrion</keyword>
<evidence type="ECO:0000256" key="13">
    <source>
        <dbReference type="ARBA" id="ARBA00022753"/>
    </source>
</evidence>
<evidence type="ECO:0000256" key="7">
    <source>
        <dbReference type="ARBA" id="ARBA00004556"/>
    </source>
</evidence>
<evidence type="ECO:0000256" key="23">
    <source>
        <dbReference type="SAM" id="MobiDB-lite"/>
    </source>
</evidence>
<evidence type="ECO:0000256" key="11">
    <source>
        <dbReference type="ARBA" id="ARBA00022475"/>
    </source>
</evidence>
<keyword evidence="12" id="KW-0963">Cytoplasm</keyword>
<dbReference type="GO" id="GO:0005765">
    <property type="term" value="C:lysosomal membrane"/>
    <property type="evidence" value="ECO:0007669"/>
    <property type="project" value="UniProtKB-SubCell"/>
</dbReference>
<evidence type="ECO:0000313" key="29">
    <source>
        <dbReference type="Proteomes" id="UP000642973"/>
    </source>
</evidence>
<dbReference type="CDD" id="cd13331">
    <property type="entry name" value="PH_Avo1"/>
    <property type="match status" value="1"/>
</dbReference>
<evidence type="ECO:0000256" key="12">
    <source>
        <dbReference type="ARBA" id="ARBA00022490"/>
    </source>
</evidence>
<feature type="non-terminal residue" evidence="28">
    <location>
        <position position="522"/>
    </location>
</feature>